<dbReference type="Proteomes" id="UP000004535">
    <property type="component" value="Unassembled WGS sequence"/>
</dbReference>
<reference evidence="1 2" key="1">
    <citation type="journal article" date="2012" name="J. Bacteriol.">
        <title>Draft Genome Sequence Determination for Cystic Fibrosis and Chronic Granulomatous Disease Burkholderia multivorans Isolates.</title>
        <authorList>
            <person name="Varga J.J."/>
            <person name="Losada L."/>
            <person name="Zelazny A.M."/>
            <person name="Brinkac L."/>
            <person name="Harkins D."/>
            <person name="Radune D."/>
            <person name="Hostetler J."/>
            <person name="Sampaio E.P."/>
            <person name="Ronning C.M."/>
            <person name="Nierman W.C."/>
            <person name="Greenberg D.E."/>
            <person name="Holland S.M."/>
            <person name="Goldberg J.B."/>
        </authorList>
    </citation>
    <scope>NUCLEOTIDE SEQUENCE [LARGE SCALE GENOMIC DNA]</scope>
    <source>
        <strain evidence="1 2">CGD2</strain>
    </source>
</reference>
<protein>
    <submittedName>
        <fullName evidence="1">Uncharacterized protein</fullName>
    </submittedName>
</protein>
<dbReference type="EMBL" id="ACFC01000023">
    <property type="protein sequence ID" value="EEE03679.1"/>
    <property type="molecule type" value="Genomic_DNA"/>
</dbReference>
<organism evidence="1 2">
    <name type="scientific">Burkholderia multivorans CGD2</name>
    <dbReference type="NCBI Taxonomy" id="513052"/>
    <lineage>
        <taxon>Bacteria</taxon>
        <taxon>Pseudomonadati</taxon>
        <taxon>Pseudomonadota</taxon>
        <taxon>Betaproteobacteria</taxon>
        <taxon>Burkholderiales</taxon>
        <taxon>Burkholderiaceae</taxon>
        <taxon>Burkholderia</taxon>
        <taxon>Burkholderia cepacia complex</taxon>
    </lineage>
</organism>
<evidence type="ECO:0000313" key="2">
    <source>
        <dbReference type="Proteomes" id="UP000004535"/>
    </source>
</evidence>
<sequence length="41" mass="4754">MTIAWRHAAPECLHRNLQLNFDQPGIVRRTLQGTMTRAHGR</sequence>
<name>B9C003_9BURK</name>
<proteinExistence type="predicted"/>
<accession>B9C003</accession>
<dbReference type="AlphaFoldDB" id="B9C003"/>
<evidence type="ECO:0000313" key="1">
    <source>
        <dbReference type="EMBL" id="EEE03679.1"/>
    </source>
</evidence>
<gene>
    <name evidence="1" type="ORF">BURMUCGD2_1542</name>
</gene>
<comment type="caution">
    <text evidence="1">The sequence shown here is derived from an EMBL/GenBank/DDBJ whole genome shotgun (WGS) entry which is preliminary data.</text>
</comment>